<dbReference type="PROSITE" id="PS51925">
    <property type="entry name" value="SWIB_MDM2"/>
    <property type="match status" value="1"/>
</dbReference>
<dbReference type="Gene3D" id="1.10.245.10">
    <property type="entry name" value="SWIB/MDM2 domain"/>
    <property type="match status" value="1"/>
</dbReference>
<dbReference type="InterPro" id="IPR011011">
    <property type="entry name" value="Znf_FYVE_PHD"/>
</dbReference>
<dbReference type="SUPFAM" id="SSF57903">
    <property type="entry name" value="FYVE/PHD zinc finger"/>
    <property type="match status" value="1"/>
</dbReference>
<dbReference type="EMBL" id="CP144748">
    <property type="protein sequence ID" value="WVZ67905.1"/>
    <property type="molecule type" value="Genomic_DNA"/>
</dbReference>
<dbReference type="CDD" id="cd15568">
    <property type="entry name" value="PHD5_NSD"/>
    <property type="match status" value="1"/>
</dbReference>
<feature type="domain" description="Plus3" evidence="6">
    <location>
        <begin position="373"/>
        <end position="509"/>
    </location>
</feature>
<dbReference type="GO" id="GO:0008270">
    <property type="term" value="F:zinc ion binding"/>
    <property type="evidence" value="ECO:0007669"/>
    <property type="project" value="UniProtKB-KW"/>
</dbReference>
<evidence type="ECO:0000259" key="6">
    <source>
        <dbReference type="PROSITE" id="PS51360"/>
    </source>
</evidence>
<dbReference type="InterPro" id="IPR055198">
    <property type="entry name" value="NSD_PHD"/>
</dbReference>
<evidence type="ECO:0000256" key="2">
    <source>
        <dbReference type="ARBA" id="ARBA00022771"/>
    </source>
</evidence>
<feature type="region of interest" description="Disordered" evidence="4">
    <location>
        <begin position="322"/>
        <end position="347"/>
    </location>
</feature>
<evidence type="ECO:0000256" key="1">
    <source>
        <dbReference type="ARBA" id="ARBA00022723"/>
    </source>
</evidence>
<dbReference type="Pfam" id="PF02201">
    <property type="entry name" value="SWIB"/>
    <property type="match status" value="1"/>
</dbReference>
<evidence type="ECO:0000313" key="9">
    <source>
        <dbReference type="Proteomes" id="UP001341281"/>
    </source>
</evidence>
<evidence type="ECO:0000313" key="8">
    <source>
        <dbReference type="EMBL" id="WVZ67905.1"/>
    </source>
</evidence>
<sequence>MVLRREPLGEEAMSWRKRRQAKEEIAEARCFICKDGGDLRVCDFEDCLKAYHPRCVGNGDGFLSPNEPFICDWHICVQCKGPSDYQCLCCPLYSVCRACLGKVEFVYLRKQNKGLCSSCLDLAISIEKNSDGDPHVAKADYRDAELYVRLFKDYWEGIQDREHLTLVDLEEASALLNRRLNCKEGANSEKFADDDYNLNGIFFADNDANDEKIPFDSKCKQNKANTLLKNKSNKRTYVGWGSKELIGFLSSFGKDTAKPLDEVEIVEVVEGYIKQKNLYQDCKKRCFLCDDMLRPLFKRTKVRCKMISKFLSVHLASNAVSNGSGDDDAPVLKKKPRNSKDDGAPVVKKKPQNSLLLKVAERVSERSKRCFASLIPNNINLIYLRRTLVVSLLSHPDTFEHKVVGCFVRFKTTPRGDLFQMCKRAYQLGLVTGINKSTKEYRIKEDTCTNILLRVTGLYEDVEISMLSDEDFTEDECSDLNSSVKKGLLKRVTVAELEEKVAAIHTDMVNHELLHRKKLLSTPTERHRLLEQVPEIVPDTEYEEKETEFEVAAISSSQENRGDQATDSLNNLNEEALEGATHQVVDSLNVLDGEPTKGAIEQISDSLNLLHRESSKVAFKQGDATCEATSEAVEACCTGVAPDPALHSQTHDTQDDNPTQATNTDQDETDHSRKAVTPKISDIEVINLDSDEDEDLPTVQHKPDGRVVYAPWAMNGGDLHIERSKLASPAALLAQGAMNKMNLKQCEAAPGTVNGVPPTEQCKPPAAMEQHEPTRAAKNWVSPLAPLWYYVDPQGDTRGPFALMDLLRWKQNGYFDKGFRSPE</sequence>
<dbReference type="SUPFAM" id="SSF55277">
    <property type="entry name" value="GYF domain"/>
    <property type="match status" value="1"/>
</dbReference>
<dbReference type="Gene3D" id="3.90.70.200">
    <property type="entry name" value="Plus-3 domain"/>
    <property type="match status" value="1"/>
</dbReference>
<evidence type="ECO:0000259" key="7">
    <source>
        <dbReference type="PROSITE" id="PS51925"/>
    </source>
</evidence>
<organism evidence="8 9">
    <name type="scientific">Paspalum notatum var. saurae</name>
    <dbReference type="NCBI Taxonomy" id="547442"/>
    <lineage>
        <taxon>Eukaryota</taxon>
        <taxon>Viridiplantae</taxon>
        <taxon>Streptophyta</taxon>
        <taxon>Embryophyta</taxon>
        <taxon>Tracheophyta</taxon>
        <taxon>Spermatophyta</taxon>
        <taxon>Magnoliopsida</taxon>
        <taxon>Liliopsida</taxon>
        <taxon>Poales</taxon>
        <taxon>Poaceae</taxon>
        <taxon>PACMAD clade</taxon>
        <taxon>Panicoideae</taxon>
        <taxon>Andropogonodae</taxon>
        <taxon>Paspaleae</taxon>
        <taxon>Paspalinae</taxon>
        <taxon>Paspalum</taxon>
    </lineage>
</organism>
<proteinExistence type="predicted"/>
<dbReference type="InterPro" id="IPR001965">
    <property type="entry name" value="Znf_PHD"/>
</dbReference>
<dbReference type="Gene3D" id="3.30.1490.40">
    <property type="match status" value="1"/>
</dbReference>
<dbReference type="Pfam" id="PF03126">
    <property type="entry name" value="Plus-3"/>
    <property type="match status" value="1"/>
</dbReference>
<dbReference type="InterPro" id="IPR013083">
    <property type="entry name" value="Znf_RING/FYVE/PHD"/>
</dbReference>
<name>A0AAQ3T7P3_PASNO</name>
<dbReference type="InterPro" id="IPR004343">
    <property type="entry name" value="Plus-3_dom"/>
</dbReference>
<dbReference type="PANTHER" id="PTHR46851">
    <property type="entry name" value="OS01G0884500 PROTEIN"/>
    <property type="match status" value="1"/>
</dbReference>
<dbReference type="SUPFAM" id="SSF47592">
    <property type="entry name" value="SWIB/MDM2 domain"/>
    <property type="match status" value="1"/>
</dbReference>
<dbReference type="PROSITE" id="PS50829">
    <property type="entry name" value="GYF"/>
    <property type="match status" value="1"/>
</dbReference>
<dbReference type="InterPro" id="IPR035445">
    <property type="entry name" value="GYF-like_dom_sf"/>
</dbReference>
<dbReference type="InterPro" id="IPR003121">
    <property type="entry name" value="SWIB_MDM2_domain"/>
</dbReference>
<feature type="domain" description="DM2" evidence="7">
    <location>
        <begin position="234"/>
        <end position="317"/>
    </location>
</feature>
<keyword evidence="9" id="KW-1185">Reference proteome</keyword>
<dbReference type="InterPro" id="IPR003169">
    <property type="entry name" value="GYF"/>
</dbReference>
<dbReference type="SMART" id="SM00719">
    <property type="entry name" value="Plus3"/>
    <property type="match status" value="1"/>
</dbReference>
<feature type="region of interest" description="Disordered" evidence="4">
    <location>
        <begin position="644"/>
        <end position="676"/>
    </location>
</feature>
<evidence type="ECO:0000256" key="3">
    <source>
        <dbReference type="ARBA" id="ARBA00022833"/>
    </source>
</evidence>
<evidence type="ECO:0000256" key="4">
    <source>
        <dbReference type="SAM" id="MobiDB-lite"/>
    </source>
</evidence>
<keyword evidence="2" id="KW-0863">Zinc-finger</keyword>
<dbReference type="InterPro" id="IPR036128">
    <property type="entry name" value="Plus3-like_sf"/>
</dbReference>
<dbReference type="Proteomes" id="UP001341281">
    <property type="component" value="Chromosome 04"/>
</dbReference>
<dbReference type="InterPro" id="IPR036885">
    <property type="entry name" value="SWIB_MDM2_dom_sf"/>
</dbReference>
<dbReference type="GO" id="GO:0003677">
    <property type="term" value="F:DNA binding"/>
    <property type="evidence" value="ECO:0007669"/>
    <property type="project" value="InterPro"/>
</dbReference>
<keyword evidence="1" id="KW-0479">Metal-binding</keyword>
<dbReference type="InterPro" id="IPR045894">
    <property type="entry name" value="At5g08430-like"/>
</dbReference>
<dbReference type="CDD" id="cd10567">
    <property type="entry name" value="SWIB-MDM2_like"/>
    <property type="match status" value="1"/>
</dbReference>
<keyword evidence="3" id="KW-0862">Zinc</keyword>
<dbReference type="PROSITE" id="PS51360">
    <property type="entry name" value="PLUS3"/>
    <property type="match status" value="1"/>
</dbReference>
<reference evidence="8 9" key="1">
    <citation type="submission" date="2024-02" db="EMBL/GenBank/DDBJ databases">
        <title>High-quality chromosome-scale genome assembly of Pensacola bahiagrass (Paspalum notatum Flugge var. saurae).</title>
        <authorList>
            <person name="Vega J.M."/>
            <person name="Podio M."/>
            <person name="Orjuela J."/>
            <person name="Siena L.A."/>
            <person name="Pessino S.C."/>
            <person name="Combes M.C."/>
            <person name="Mariac C."/>
            <person name="Albertini E."/>
            <person name="Pupilli F."/>
            <person name="Ortiz J.P.A."/>
            <person name="Leblanc O."/>
        </authorList>
    </citation>
    <scope>NUCLEOTIDE SEQUENCE [LARGE SCALE GENOMIC DNA]</scope>
    <source>
        <strain evidence="8">R1</strain>
        <tissue evidence="8">Leaf</tissue>
    </source>
</reference>
<evidence type="ECO:0000259" key="5">
    <source>
        <dbReference type="PROSITE" id="PS50829"/>
    </source>
</evidence>
<dbReference type="Pfam" id="PF02213">
    <property type="entry name" value="GYF"/>
    <property type="match status" value="1"/>
</dbReference>
<accession>A0AAQ3T7P3</accession>
<gene>
    <name evidence="8" type="ORF">U9M48_016922</name>
</gene>
<dbReference type="SMART" id="SM00249">
    <property type="entry name" value="PHD"/>
    <property type="match status" value="1"/>
</dbReference>
<dbReference type="Pfam" id="PF22908">
    <property type="entry name" value="PHD_NSD"/>
    <property type="match status" value="1"/>
</dbReference>
<dbReference type="Gene3D" id="3.30.40.10">
    <property type="entry name" value="Zinc/RING finger domain, C3HC4 (zinc finger)"/>
    <property type="match status" value="1"/>
</dbReference>
<dbReference type="PANTHER" id="PTHR46851:SF21">
    <property type="entry name" value="OS01G0884500 PROTEIN"/>
    <property type="match status" value="1"/>
</dbReference>
<protein>
    <submittedName>
        <fullName evidence="8">Uncharacterized protein</fullName>
    </submittedName>
</protein>
<feature type="domain" description="GYF" evidence="5">
    <location>
        <begin position="785"/>
        <end position="823"/>
    </location>
</feature>
<dbReference type="AlphaFoldDB" id="A0AAQ3T7P3"/>
<dbReference type="SUPFAM" id="SSF159042">
    <property type="entry name" value="Plus3-like"/>
    <property type="match status" value="1"/>
</dbReference>